<evidence type="ECO:0000256" key="1">
    <source>
        <dbReference type="SAM" id="MobiDB-lite"/>
    </source>
</evidence>
<accession>A0A0L7R6G8</accession>
<evidence type="ECO:0000313" key="3">
    <source>
        <dbReference type="Proteomes" id="UP000053825"/>
    </source>
</evidence>
<gene>
    <name evidence="2" type="ORF">WH47_08836</name>
</gene>
<proteinExistence type="predicted"/>
<evidence type="ECO:0000313" key="2">
    <source>
        <dbReference type="EMBL" id="KOC66443.1"/>
    </source>
</evidence>
<sequence length="94" mass="9961">MDETVCFHASSRDKRSSTGGKLVGSLSNPINNLVRGKRLLRSSSLYDARRVLARDASWQGAGVSSRQTAVQLQFQCAAVPINAKSCSNCAGGSC</sequence>
<dbReference type="EMBL" id="KQ414646">
    <property type="protein sequence ID" value="KOC66443.1"/>
    <property type="molecule type" value="Genomic_DNA"/>
</dbReference>
<reference evidence="2 3" key="1">
    <citation type="submission" date="2015-07" db="EMBL/GenBank/DDBJ databases">
        <title>The genome of Habropoda laboriosa.</title>
        <authorList>
            <person name="Pan H."/>
            <person name="Kapheim K."/>
        </authorList>
    </citation>
    <scope>NUCLEOTIDE SEQUENCE [LARGE SCALE GENOMIC DNA]</scope>
    <source>
        <strain evidence="2">0110345459</strain>
    </source>
</reference>
<keyword evidence="3" id="KW-1185">Reference proteome</keyword>
<protein>
    <submittedName>
        <fullName evidence="2">Uncharacterized protein</fullName>
    </submittedName>
</protein>
<dbReference type="Proteomes" id="UP000053825">
    <property type="component" value="Unassembled WGS sequence"/>
</dbReference>
<organism evidence="2 3">
    <name type="scientific">Habropoda laboriosa</name>
    <dbReference type="NCBI Taxonomy" id="597456"/>
    <lineage>
        <taxon>Eukaryota</taxon>
        <taxon>Metazoa</taxon>
        <taxon>Ecdysozoa</taxon>
        <taxon>Arthropoda</taxon>
        <taxon>Hexapoda</taxon>
        <taxon>Insecta</taxon>
        <taxon>Pterygota</taxon>
        <taxon>Neoptera</taxon>
        <taxon>Endopterygota</taxon>
        <taxon>Hymenoptera</taxon>
        <taxon>Apocrita</taxon>
        <taxon>Aculeata</taxon>
        <taxon>Apoidea</taxon>
        <taxon>Anthophila</taxon>
        <taxon>Apidae</taxon>
        <taxon>Habropoda</taxon>
    </lineage>
</organism>
<name>A0A0L7R6G8_9HYME</name>
<feature type="region of interest" description="Disordered" evidence="1">
    <location>
        <begin position="1"/>
        <end position="21"/>
    </location>
</feature>
<dbReference type="AlphaFoldDB" id="A0A0L7R6G8"/>